<accession>A0A8H7BEX7</accession>
<dbReference type="GO" id="GO:0008841">
    <property type="term" value="F:dihydrofolate synthase activity"/>
    <property type="evidence" value="ECO:0007669"/>
    <property type="project" value="TreeGrafter"/>
</dbReference>
<dbReference type="SUPFAM" id="SSF53623">
    <property type="entry name" value="MurD-like peptide ligases, catalytic domain"/>
    <property type="match status" value="1"/>
</dbReference>
<evidence type="ECO:0000256" key="5">
    <source>
        <dbReference type="ARBA" id="ARBA00022840"/>
    </source>
</evidence>
<name>A0A8H7BEX7_9PLEO</name>
<dbReference type="GeneID" id="62201757"/>
<keyword evidence="4" id="KW-0547">Nucleotide-binding</keyword>
<gene>
    <name evidence="8" type="ORF">GT037_003532</name>
</gene>
<dbReference type="AlphaFoldDB" id="A0A8H7BEX7"/>
<dbReference type="GO" id="GO:0046872">
    <property type="term" value="F:metal ion binding"/>
    <property type="evidence" value="ECO:0007669"/>
    <property type="project" value="UniProtKB-KW"/>
</dbReference>
<dbReference type="EMBL" id="JAAABM010000004">
    <property type="protein sequence ID" value="KAF7678151.1"/>
    <property type="molecule type" value="Genomic_DNA"/>
</dbReference>
<reference evidence="8" key="1">
    <citation type="submission" date="2020-01" db="EMBL/GenBank/DDBJ databases">
        <authorList>
            <person name="Feng Z.H.Z."/>
        </authorList>
    </citation>
    <scope>NUCLEOTIDE SEQUENCE</scope>
    <source>
        <strain evidence="8">CBS107.38</strain>
    </source>
</reference>
<evidence type="ECO:0000256" key="4">
    <source>
        <dbReference type="ARBA" id="ARBA00022741"/>
    </source>
</evidence>
<dbReference type="InterPro" id="IPR036565">
    <property type="entry name" value="Mur-like_cat_sf"/>
</dbReference>
<dbReference type="PANTHER" id="PTHR11136">
    <property type="entry name" value="FOLYLPOLYGLUTAMATE SYNTHASE-RELATED"/>
    <property type="match status" value="1"/>
</dbReference>
<organism evidence="8 9">
    <name type="scientific">Alternaria burnsii</name>
    <dbReference type="NCBI Taxonomy" id="1187904"/>
    <lineage>
        <taxon>Eukaryota</taxon>
        <taxon>Fungi</taxon>
        <taxon>Dikarya</taxon>
        <taxon>Ascomycota</taxon>
        <taxon>Pezizomycotina</taxon>
        <taxon>Dothideomycetes</taxon>
        <taxon>Pleosporomycetidae</taxon>
        <taxon>Pleosporales</taxon>
        <taxon>Pleosporineae</taxon>
        <taxon>Pleosporaceae</taxon>
        <taxon>Alternaria</taxon>
        <taxon>Alternaria sect. Alternaria</taxon>
    </lineage>
</organism>
<dbReference type="InterPro" id="IPR018109">
    <property type="entry name" value="Folylpolyglutamate_synth_CS"/>
</dbReference>
<comment type="caution">
    <text evidence="8">The sequence shown here is derived from an EMBL/GenBank/DDBJ whole genome shotgun (WGS) entry which is preliminary data.</text>
</comment>
<evidence type="ECO:0000256" key="6">
    <source>
        <dbReference type="ARBA" id="ARBA00022842"/>
    </source>
</evidence>
<evidence type="ECO:0000256" key="1">
    <source>
        <dbReference type="ARBA" id="ARBA00008276"/>
    </source>
</evidence>
<evidence type="ECO:0000256" key="2">
    <source>
        <dbReference type="ARBA" id="ARBA00022598"/>
    </source>
</evidence>
<keyword evidence="3" id="KW-0479">Metal-binding</keyword>
<evidence type="ECO:0000256" key="7">
    <source>
        <dbReference type="SAM" id="MobiDB-lite"/>
    </source>
</evidence>
<evidence type="ECO:0000313" key="9">
    <source>
        <dbReference type="Proteomes" id="UP000596902"/>
    </source>
</evidence>
<dbReference type="Gene3D" id="3.90.190.20">
    <property type="entry name" value="Mur ligase, C-terminal domain"/>
    <property type="match status" value="1"/>
</dbReference>
<proteinExistence type="inferred from homology"/>
<feature type="region of interest" description="Disordered" evidence="7">
    <location>
        <begin position="549"/>
        <end position="590"/>
    </location>
</feature>
<evidence type="ECO:0000313" key="8">
    <source>
        <dbReference type="EMBL" id="KAF7678151.1"/>
    </source>
</evidence>
<sequence length="590" mass="66976">MIQPGLERISQLVKNVTFPWKSIHVAGTNGKGSVCHFASMLLSKRLKCGKFTSPHLVDRWDCISINNKPVEEALFRKIEKHYIDLNMRKGINASNFEILTATAFHIFNEEQVQVGVVEVGMGGKLDATNILNNQVISLISKIARDHESFLGSTLQEIAHHKAGILRPHVPYLINPKNEKNVISVINEYADEIAAGPRLEYDPPGFSKALFHNKDWLPAQPVHQENMIIAAMAAKTVMESFGREYTTWDMARILRKSRLENPGRLESVQVPPIFGQRATMSSRAFKGESILVDGAHNPDAARVLSQHVQKFQRRKKIPNEGRVPRNGWPVTWVLAMTEGKDAHKYLREILQPGDNVVTTTFGPVDGMPWVKPMDPSRLLDMAKSVEPGIMGLVASEGGPLRALCTAKYLRDPDRPIVLTGSLYLVGDVHRERRLRPNKVYWEDPKFEDDRNKIAAMLEEEKHRVNWLLSDTDTFGLTTDSFDELNRKSGIWRKQLAEREKQRTIREEIAALDEKVKSLTEEEKLLGLEQPSAITEITRLTTLENARSVQRINGNTGRTGFQEKNSYLDSEHEDTDEDFRLERNRGPPHRKK</sequence>
<dbReference type="PANTHER" id="PTHR11136:SF0">
    <property type="entry name" value="DIHYDROFOLATE SYNTHETASE-RELATED"/>
    <property type="match status" value="1"/>
</dbReference>
<dbReference type="GO" id="GO:0005739">
    <property type="term" value="C:mitochondrion"/>
    <property type="evidence" value="ECO:0007669"/>
    <property type="project" value="TreeGrafter"/>
</dbReference>
<dbReference type="PROSITE" id="PS01012">
    <property type="entry name" value="FOLYLPOLYGLU_SYNT_2"/>
    <property type="match status" value="1"/>
</dbReference>
<dbReference type="RefSeq" id="XP_038788286.1">
    <property type="nucleotide sequence ID" value="XM_038928579.1"/>
</dbReference>
<reference evidence="8" key="2">
    <citation type="submission" date="2020-08" db="EMBL/GenBank/DDBJ databases">
        <title>Draft Genome Sequence of Cumin Blight Pathogen Alternaria burnsii.</title>
        <authorList>
            <person name="Feng Z."/>
        </authorList>
    </citation>
    <scope>NUCLEOTIDE SEQUENCE</scope>
    <source>
        <strain evidence="8">CBS107.38</strain>
    </source>
</reference>
<keyword evidence="9" id="KW-1185">Reference proteome</keyword>
<evidence type="ECO:0000256" key="3">
    <source>
        <dbReference type="ARBA" id="ARBA00022723"/>
    </source>
</evidence>
<keyword evidence="2" id="KW-0436">Ligase</keyword>
<keyword evidence="5" id="KW-0067">ATP-binding</keyword>
<dbReference type="InterPro" id="IPR001645">
    <property type="entry name" value="Folylpolyglutamate_synth"/>
</dbReference>
<dbReference type="InterPro" id="IPR036615">
    <property type="entry name" value="Mur_ligase_C_dom_sf"/>
</dbReference>
<feature type="compositionally biased region" description="Polar residues" evidence="7">
    <location>
        <begin position="549"/>
        <end position="566"/>
    </location>
</feature>
<comment type="similarity">
    <text evidence="1">Belongs to the folylpolyglutamate synthase family.</text>
</comment>
<dbReference type="SUPFAM" id="SSF53244">
    <property type="entry name" value="MurD-like peptide ligases, peptide-binding domain"/>
    <property type="match status" value="1"/>
</dbReference>
<keyword evidence="6" id="KW-0460">Magnesium</keyword>
<protein>
    <submittedName>
        <fullName evidence="8">Bifunctional protein</fullName>
    </submittedName>
</protein>
<dbReference type="Proteomes" id="UP000596902">
    <property type="component" value="Unassembled WGS sequence"/>
</dbReference>
<dbReference type="NCBIfam" id="TIGR01499">
    <property type="entry name" value="folC"/>
    <property type="match status" value="1"/>
</dbReference>
<dbReference type="GO" id="GO:0005829">
    <property type="term" value="C:cytosol"/>
    <property type="evidence" value="ECO:0007669"/>
    <property type="project" value="TreeGrafter"/>
</dbReference>
<dbReference type="GO" id="GO:0004326">
    <property type="term" value="F:tetrahydrofolylpolyglutamate synthase activity"/>
    <property type="evidence" value="ECO:0007669"/>
    <property type="project" value="InterPro"/>
</dbReference>
<dbReference type="Gene3D" id="3.40.1190.10">
    <property type="entry name" value="Mur-like, catalytic domain"/>
    <property type="match status" value="1"/>
</dbReference>
<dbReference type="UniPathway" id="UPA00850"/>
<dbReference type="GO" id="GO:0005524">
    <property type="term" value="F:ATP binding"/>
    <property type="evidence" value="ECO:0007669"/>
    <property type="project" value="UniProtKB-KW"/>
</dbReference>